<gene>
    <name evidence="2" type="ORF">N0V83_008158</name>
</gene>
<dbReference type="InterPro" id="IPR007138">
    <property type="entry name" value="ABM_dom"/>
</dbReference>
<dbReference type="AlphaFoldDB" id="A0A9W9CJ69"/>
<dbReference type="PANTHER" id="PTHR42052:SF1">
    <property type="entry name" value="ABM DOMAIN-CONTAINING PROTEIN"/>
    <property type="match status" value="1"/>
</dbReference>
<reference evidence="2" key="1">
    <citation type="submission" date="2022-10" db="EMBL/GenBank/DDBJ databases">
        <title>Tapping the CABI collections for fungal endophytes: first genome assemblies for Collariella, Neodidymelliopsis, Ascochyta clinopodiicola, Didymella pomorum, Didymosphaeria variabile, Neocosmospora piperis and Neocucurbitaria cava.</title>
        <authorList>
            <person name="Hill R."/>
        </authorList>
    </citation>
    <scope>NUCLEOTIDE SEQUENCE</scope>
    <source>
        <strain evidence="2">IMI 356814</strain>
    </source>
</reference>
<dbReference type="EMBL" id="JAPEUY010000015">
    <property type="protein sequence ID" value="KAJ4365539.1"/>
    <property type="molecule type" value="Genomic_DNA"/>
</dbReference>
<dbReference type="Gene3D" id="3.30.70.100">
    <property type="match status" value="2"/>
</dbReference>
<comment type="caution">
    <text evidence="2">The sequence shown here is derived from an EMBL/GenBank/DDBJ whole genome shotgun (WGS) entry which is preliminary data.</text>
</comment>
<dbReference type="InterPro" id="IPR011008">
    <property type="entry name" value="Dimeric_a/b-barrel"/>
</dbReference>
<dbReference type="SUPFAM" id="SSF54909">
    <property type="entry name" value="Dimeric alpha+beta barrel"/>
    <property type="match status" value="1"/>
</dbReference>
<dbReference type="Pfam" id="PF03992">
    <property type="entry name" value="ABM"/>
    <property type="match status" value="1"/>
</dbReference>
<dbReference type="Proteomes" id="UP001140560">
    <property type="component" value="Unassembled WGS sequence"/>
</dbReference>
<keyword evidence="3" id="KW-1185">Reference proteome</keyword>
<evidence type="ECO:0000313" key="2">
    <source>
        <dbReference type="EMBL" id="KAJ4365539.1"/>
    </source>
</evidence>
<feature type="domain" description="ABM" evidence="1">
    <location>
        <begin position="26"/>
        <end position="77"/>
    </location>
</feature>
<proteinExistence type="predicted"/>
<evidence type="ECO:0000259" key="1">
    <source>
        <dbReference type="Pfam" id="PF03992"/>
    </source>
</evidence>
<dbReference type="PANTHER" id="PTHR42052">
    <property type="entry name" value="ABM DOMAIN-CONTAINING PROTEIN"/>
    <property type="match status" value="1"/>
</dbReference>
<evidence type="ECO:0000313" key="3">
    <source>
        <dbReference type="Proteomes" id="UP001140560"/>
    </source>
</evidence>
<sequence>MPVTEIALLPLKADLDLESGDAKSAWDETLATLAKQPGLKTLFWGRQIENKDVLMMVIDWDSVDAHKTFMASPSYQPFLSTLDTHILSSAPTLFHISFPSTPSPLTPLSAPVTECINAYFPPSQSEDEYDTSFNTFRSKCGEIPNVEADGLVGGWAEEKATHEKLGEGVEGKLFAAFVGWPSVEAHMAFRKSEEFGKIIGYLRTGVKGLNVFHVAFKQKK</sequence>
<protein>
    <recommendedName>
        <fullName evidence="1">ABM domain-containing protein</fullName>
    </recommendedName>
</protein>
<accession>A0A9W9CJ69</accession>
<name>A0A9W9CJ69_9PLEO</name>
<dbReference type="OrthoDB" id="3830579at2759"/>
<organism evidence="2 3">
    <name type="scientific">Neocucurbitaria cava</name>
    <dbReference type="NCBI Taxonomy" id="798079"/>
    <lineage>
        <taxon>Eukaryota</taxon>
        <taxon>Fungi</taxon>
        <taxon>Dikarya</taxon>
        <taxon>Ascomycota</taxon>
        <taxon>Pezizomycotina</taxon>
        <taxon>Dothideomycetes</taxon>
        <taxon>Pleosporomycetidae</taxon>
        <taxon>Pleosporales</taxon>
        <taxon>Pleosporineae</taxon>
        <taxon>Cucurbitariaceae</taxon>
        <taxon>Neocucurbitaria</taxon>
    </lineage>
</organism>